<keyword evidence="2" id="KW-0472">Membrane</keyword>
<keyword evidence="2" id="KW-1133">Transmembrane helix</keyword>
<evidence type="ECO:0000256" key="2">
    <source>
        <dbReference type="SAM" id="Phobius"/>
    </source>
</evidence>
<dbReference type="Gene3D" id="1.10.3730.20">
    <property type="match status" value="1"/>
</dbReference>
<organism evidence="3 4">
    <name type="scientific">Pseudodesulfovibrio methanolicus</name>
    <dbReference type="NCBI Taxonomy" id="3126690"/>
    <lineage>
        <taxon>Bacteria</taxon>
        <taxon>Pseudomonadati</taxon>
        <taxon>Thermodesulfobacteriota</taxon>
        <taxon>Desulfovibrionia</taxon>
        <taxon>Desulfovibrionales</taxon>
        <taxon>Desulfovibrionaceae</taxon>
    </lineage>
</organism>
<dbReference type="EMBL" id="CP146609">
    <property type="protein sequence ID" value="WWX24185.1"/>
    <property type="molecule type" value="Genomic_DNA"/>
</dbReference>
<gene>
    <name evidence="3" type="ORF">V8V93_08230</name>
</gene>
<evidence type="ECO:0000313" key="3">
    <source>
        <dbReference type="EMBL" id="WWX24185.1"/>
    </source>
</evidence>
<evidence type="ECO:0000256" key="1">
    <source>
        <dbReference type="RuleBase" id="RU003942"/>
    </source>
</evidence>
<keyword evidence="4" id="KW-1185">Reference proteome</keyword>
<evidence type="ECO:0000313" key="4">
    <source>
        <dbReference type="Proteomes" id="UP001385389"/>
    </source>
</evidence>
<proteinExistence type="inferred from homology"/>
<dbReference type="InterPro" id="IPR045324">
    <property type="entry name" value="Small_multidrug_res"/>
</dbReference>
<dbReference type="Proteomes" id="UP001385389">
    <property type="component" value="Chromosome"/>
</dbReference>
<protein>
    <submittedName>
        <fullName evidence="3">SMR family transporter</fullName>
    </submittedName>
</protein>
<sequence length="92" mass="9489">MGYVPPALTIVCGIVCTTALQASDGFSRLGPSLLVVAGYGLAFFLLALVLRAISLGGPRHLGGVGHRARRLAGRAVTSKVRTSRPCPAWASS</sequence>
<dbReference type="Pfam" id="PF00893">
    <property type="entry name" value="Multi_Drug_Res"/>
    <property type="match status" value="1"/>
</dbReference>
<name>A0ABZ2IZU4_9BACT</name>
<comment type="subcellular location">
    <subcellularLocation>
        <location evidence="1">Cell membrane</location>
        <topology evidence="1">Multi-pass membrane protein</topology>
    </subcellularLocation>
</comment>
<comment type="similarity">
    <text evidence="1">Belongs to the drug/metabolite transporter (DMT) superfamily. Small multidrug resistance (SMR) (TC 2.A.7.1) family.</text>
</comment>
<reference evidence="3 4" key="1">
    <citation type="submission" date="2024-03" db="EMBL/GenBank/DDBJ databases">
        <title>Phenotype and Genome Characterization of a Sulfate-Reducing Bacterium Pseudodesulfovibrio sp. strain 5S69, isolated from Petroleum Reservoir in Tatarstan (Russia).</title>
        <authorList>
            <person name="Bidzhieva S.K."/>
            <person name="Kadnikov V."/>
            <person name="Tourova T.P."/>
            <person name="Samigullina S.R."/>
            <person name="Sokolova D.S."/>
            <person name="Poltaraus A.B."/>
            <person name="Avtukh A.N."/>
            <person name="Tereshina V.M."/>
            <person name="Mardanov A.V."/>
            <person name="Nazina T.N."/>
        </authorList>
    </citation>
    <scope>NUCLEOTIDE SEQUENCE [LARGE SCALE GENOMIC DNA]</scope>
    <source>
        <strain evidence="3 4">5S69</strain>
    </source>
</reference>
<dbReference type="RefSeq" id="WP_338669877.1">
    <property type="nucleotide sequence ID" value="NZ_CP146609.1"/>
</dbReference>
<accession>A0ABZ2IZU4</accession>
<keyword evidence="1 2" id="KW-0812">Transmembrane</keyword>
<feature type="transmembrane region" description="Helical" evidence="2">
    <location>
        <begin position="32"/>
        <end position="50"/>
    </location>
</feature>